<name>A0AAD8H920_9APIA</name>
<reference evidence="13" key="1">
    <citation type="submission" date="2023-02" db="EMBL/GenBank/DDBJ databases">
        <title>Genome of toxic invasive species Heracleum sosnowskyi carries increased number of genes despite the absence of recent whole-genome duplications.</title>
        <authorList>
            <person name="Schelkunov M."/>
            <person name="Shtratnikova V."/>
            <person name="Makarenko M."/>
            <person name="Klepikova A."/>
            <person name="Omelchenko D."/>
            <person name="Novikova G."/>
            <person name="Obukhova E."/>
            <person name="Bogdanov V."/>
            <person name="Penin A."/>
            <person name="Logacheva M."/>
        </authorList>
    </citation>
    <scope>NUCLEOTIDE SEQUENCE</scope>
    <source>
        <strain evidence="13">Hsosn_3</strain>
        <tissue evidence="13">Leaf</tissue>
    </source>
</reference>
<dbReference type="GO" id="GO:0000981">
    <property type="term" value="F:DNA-binding transcription factor activity, RNA polymerase II-specific"/>
    <property type="evidence" value="ECO:0007669"/>
    <property type="project" value="UniProtKB-UniRule"/>
</dbReference>
<evidence type="ECO:0000256" key="4">
    <source>
        <dbReference type="ARBA" id="ARBA00023155"/>
    </source>
</evidence>
<comment type="caution">
    <text evidence="13">The sequence shown here is derived from an EMBL/GenBank/DDBJ whole genome shotgun (WGS) entry which is preliminary data.</text>
</comment>
<dbReference type="AlphaFoldDB" id="A0AAD8H920"/>
<keyword evidence="4 8" id="KW-0371">Homeobox</keyword>
<dbReference type="PROSITE" id="PS50071">
    <property type="entry name" value="HOMEOBOX_2"/>
    <property type="match status" value="1"/>
</dbReference>
<dbReference type="EMBL" id="JAUIZM010000009">
    <property type="protein sequence ID" value="KAK1363382.1"/>
    <property type="molecule type" value="Genomic_DNA"/>
</dbReference>
<keyword evidence="3 8" id="KW-0238">DNA-binding</keyword>
<dbReference type="GO" id="GO:0000976">
    <property type="term" value="F:transcription cis-regulatory region binding"/>
    <property type="evidence" value="ECO:0007669"/>
    <property type="project" value="UniProtKB-ARBA"/>
</dbReference>
<comment type="function">
    <text evidence="10">Transcription factor.</text>
</comment>
<evidence type="ECO:0000256" key="11">
    <source>
        <dbReference type="SAM" id="Coils"/>
    </source>
</evidence>
<evidence type="ECO:0000256" key="6">
    <source>
        <dbReference type="ARBA" id="ARBA00023242"/>
    </source>
</evidence>
<feature type="DNA-binding region" description="Homeobox" evidence="8">
    <location>
        <begin position="83"/>
        <end position="142"/>
    </location>
</feature>
<dbReference type="Pfam" id="PF00046">
    <property type="entry name" value="Homeodomain"/>
    <property type="match status" value="1"/>
</dbReference>
<dbReference type="InterPro" id="IPR003106">
    <property type="entry name" value="Leu_zip_homeo"/>
</dbReference>
<keyword evidence="6 8" id="KW-0539">Nucleus</keyword>
<dbReference type="PROSITE" id="PS00027">
    <property type="entry name" value="HOMEOBOX_1"/>
    <property type="match status" value="1"/>
</dbReference>
<evidence type="ECO:0000259" key="12">
    <source>
        <dbReference type="PROSITE" id="PS50071"/>
    </source>
</evidence>
<feature type="domain" description="Homeobox" evidence="12">
    <location>
        <begin position="81"/>
        <end position="141"/>
    </location>
</feature>
<keyword evidence="5 10" id="KW-0804">Transcription</keyword>
<evidence type="ECO:0000256" key="3">
    <source>
        <dbReference type="ARBA" id="ARBA00023125"/>
    </source>
</evidence>
<dbReference type="InterPro" id="IPR045224">
    <property type="entry name" value="HDZip_class_I_plant"/>
</dbReference>
<evidence type="ECO:0000313" key="13">
    <source>
        <dbReference type="EMBL" id="KAK1363382.1"/>
    </source>
</evidence>
<evidence type="ECO:0000256" key="5">
    <source>
        <dbReference type="ARBA" id="ARBA00023163"/>
    </source>
</evidence>
<keyword evidence="11" id="KW-0175">Coiled coil</keyword>
<proteinExistence type="inferred from homology"/>
<sequence>MAGRRCFYGGSDGAANTTSSSLLFNSQRPESFFLSAPSNSLLGSNSMVSFQDGKRKSPYDGFFMRSYDEDEIGDEEYDEYFQQPEKKRRLKADQIQFLEKSFEIDNKLEPERKVQLAKELGLQPRQVAIWFQNRRARWKTKSLEKDYDVLQNSYNSLKANYDNLLAEKEKLKAEVLDLTDKLLLKEDKGSKTVVSDKQKVSAAFQQERVSNDVSAGEVLSNSVMDCKQEDHNSMRSDAVDSDSPRYSDEVYSSFMEPVDCSYVMEPAQSDISQDEEDNLRSNLFLPSYYVFSKTEAGSCSDPSPNSSYFGFPVEEDHAFGFWGTEL</sequence>
<evidence type="ECO:0000313" key="14">
    <source>
        <dbReference type="Proteomes" id="UP001237642"/>
    </source>
</evidence>
<dbReference type="SMART" id="SM00389">
    <property type="entry name" value="HOX"/>
    <property type="match status" value="1"/>
</dbReference>
<dbReference type="CDD" id="cd00086">
    <property type="entry name" value="homeodomain"/>
    <property type="match status" value="1"/>
</dbReference>
<dbReference type="Gene3D" id="1.10.10.60">
    <property type="entry name" value="Homeodomain-like"/>
    <property type="match status" value="1"/>
</dbReference>
<gene>
    <name evidence="13" type="ORF">POM88_038943</name>
</gene>
<evidence type="ECO:0000256" key="10">
    <source>
        <dbReference type="RuleBase" id="RU369038"/>
    </source>
</evidence>
<keyword evidence="2 10" id="KW-0805">Transcription regulation</keyword>
<keyword evidence="14" id="KW-1185">Reference proteome</keyword>
<dbReference type="Proteomes" id="UP001237642">
    <property type="component" value="Unassembled WGS sequence"/>
</dbReference>
<dbReference type="FunFam" id="1.10.10.60:FF:000144">
    <property type="entry name" value="homeobox-leucine zipper protein ATHB-6-like"/>
    <property type="match status" value="1"/>
</dbReference>
<accession>A0AAD8H920</accession>
<evidence type="ECO:0000256" key="9">
    <source>
        <dbReference type="RuleBase" id="RU000682"/>
    </source>
</evidence>
<protein>
    <recommendedName>
        <fullName evidence="10">Homeobox-leucine zipper protein</fullName>
    </recommendedName>
    <alternativeName>
        <fullName evidence="10">HD-ZIP protein</fullName>
    </alternativeName>
    <alternativeName>
        <fullName evidence="10">Homeodomain transcription factor</fullName>
    </alternativeName>
</protein>
<dbReference type="InterPro" id="IPR001356">
    <property type="entry name" value="HD"/>
</dbReference>
<evidence type="ECO:0000256" key="7">
    <source>
        <dbReference type="ARBA" id="ARBA00025748"/>
    </source>
</evidence>
<dbReference type="GO" id="GO:0005634">
    <property type="term" value="C:nucleus"/>
    <property type="evidence" value="ECO:0007669"/>
    <property type="project" value="UniProtKB-SubCell"/>
</dbReference>
<comment type="subcellular location">
    <subcellularLocation>
        <location evidence="1 8 9">Nucleus</location>
    </subcellularLocation>
</comment>
<dbReference type="PANTHER" id="PTHR24326">
    <property type="entry name" value="HOMEOBOX-LEUCINE ZIPPER PROTEIN"/>
    <property type="match status" value="1"/>
</dbReference>
<dbReference type="InterPro" id="IPR000047">
    <property type="entry name" value="HTH_motif"/>
</dbReference>
<comment type="similarity">
    <text evidence="7 10">Belongs to the HD-ZIP homeobox family. Class I subfamily.</text>
</comment>
<reference evidence="13" key="2">
    <citation type="submission" date="2023-05" db="EMBL/GenBank/DDBJ databases">
        <authorList>
            <person name="Schelkunov M.I."/>
        </authorList>
    </citation>
    <scope>NUCLEOTIDE SEQUENCE</scope>
    <source>
        <strain evidence="13">Hsosn_3</strain>
        <tissue evidence="13">Leaf</tissue>
    </source>
</reference>
<feature type="coiled-coil region" evidence="11">
    <location>
        <begin position="140"/>
        <end position="188"/>
    </location>
</feature>
<dbReference type="SUPFAM" id="SSF46689">
    <property type="entry name" value="Homeodomain-like"/>
    <property type="match status" value="1"/>
</dbReference>
<dbReference type="Pfam" id="PF02183">
    <property type="entry name" value="HALZ"/>
    <property type="match status" value="1"/>
</dbReference>
<evidence type="ECO:0000256" key="2">
    <source>
        <dbReference type="ARBA" id="ARBA00023015"/>
    </source>
</evidence>
<evidence type="ECO:0000256" key="8">
    <source>
        <dbReference type="PROSITE-ProRule" id="PRU00108"/>
    </source>
</evidence>
<dbReference type="PRINTS" id="PR00031">
    <property type="entry name" value="HTHREPRESSR"/>
</dbReference>
<dbReference type="InterPro" id="IPR009057">
    <property type="entry name" value="Homeodomain-like_sf"/>
</dbReference>
<evidence type="ECO:0000256" key="1">
    <source>
        <dbReference type="ARBA" id="ARBA00004123"/>
    </source>
</evidence>
<dbReference type="GO" id="GO:0045893">
    <property type="term" value="P:positive regulation of DNA-templated transcription"/>
    <property type="evidence" value="ECO:0007669"/>
    <property type="project" value="TreeGrafter"/>
</dbReference>
<organism evidence="13 14">
    <name type="scientific">Heracleum sosnowskyi</name>
    <dbReference type="NCBI Taxonomy" id="360622"/>
    <lineage>
        <taxon>Eukaryota</taxon>
        <taxon>Viridiplantae</taxon>
        <taxon>Streptophyta</taxon>
        <taxon>Embryophyta</taxon>
        <taxon>Tracheophyta</taxon>
        <taxon>Spermatophyta</taxon>
        <taxon>Magnoliopsida</taxon>
        <taxon>eudicotyledons</taxon>
        <taxon>Gunneridae</taxon>
        <taxon>Pentapetalae</taxon>
        <taxon>asterids</taxon>
        <taxon>campanulids</taxon>
        <taxon>Apiales</taxon>
        <taxon>Apiaceae</taxon>
        <taxon>Apioideae</taxon>
        <taxon>apioid superclade</taxon>
        <taxon>Tordylieae</taxon>
        <taxon>Tordyliinae</taxon>
        <taxon>Heracleum</taxon>
    </lineage>
</organism>
<dbReference type="PANTHER" id="PTHR24326:SF608">
    <property type="entry name" value="HOMEOBOX-LEUCINE ZIPPER PROTEIN"/>
    <property type="match status" value="1"/>
</dbReference>
<dbReference type="InterPro" id="IPR017970">
    <property type="entry name" value="Homeobox_CS"/>
</dbReference>